<organism evidence="1 2">
    <name type="scientific">Coprinellus micaceus</name>
    <name type="common">Glistening ink-cap mushroom</name>
    <name type="synonym">Coprinus micaceus</name>
    <dbReference type="NCBI Taxonomy" id="71717"/>
    <lineage>
        <taxon>Eukaryota</taxon>
        <taxon>Fungi</taxon>
        <taxon>Dikarya</taxon>
        <taxon>Basidiomycota</taxon>
        <taxon>Agaricomycotina</taxon>
        <taxon>Agaricomycetes</taxon>
        <taxon>Agaricomycetidae</taxon>
        <taxon>Agaricales</taxon>
        <taxon>Agaricineae</taxon>
        <taxon>Psathyrellaceae</taxon>
        <taxon>Coprinellus</taxon>
    </lineage>
</organism>
<dbReference type="EMBL" id="QPFP01000048">
    <property type="protein sequence ID" value="TEB26409.1"/>
    <property type="molecule type" value="Genomic_DNA"/>
</dbReference>
<dbReference type="OrthoDB" id="2593747at2759"/>
<comment type="caution">
    <text evidence="1">The sequence shown here is derived from an EMBL/GenBank/DDBJ whole genome shotgun (WGS) entry which is preliminary data.</text>
</comment>
<protein>
    <recommendedName>
        <fullName evidence="3">BTB domain-containing protein</fullName>
    </recommendedName>
</protein>
<name>A0A4Y7SYV6_COPMI</name>
<reference evidence="1 2" key="1">
    <citation type="journal article" date="2019" name="Nat. Ecol. Evol.">
        <title>Megaphylogeny resolves global patterns of mushroom evolution.</title>
        <authorList>
            <person name="Varga T."/>
            <person name="Krizsan K."/>
            <person name="Foldi C."/>
            <person name="Dima B."/>
            <person name="Sanchez-Garcia M."/>
            <person name="Sanchez-Ramirez S."/>
            <person name="Szollosi G.J."/>
            <person name="Szarkandi J.G."/>
            <person name="Papp V."/>
            <person name="Albert L."/>
            <person name="Andreopoulos W."/>
            <person name="Angelini C."/>
            <person name="Antonin V."/>
            <person name="Barry K.W."/>
            <person name="Bougher N.L."/>
            <person name="Buchanan P."/>
            <person name="Buyck B."/>
            <person name="Bense V."/>
            <person name="Catcheside P."/>
            <person name="Chovatia M."/>
            <person name="Cooper J."/>
            <person name="Damon W."/>
            <person name="Desjardin D."/>
            <person name="Finy P."/>
            <person name="Geml J."/>
            <person name="Haridas S."/>
            <person name="Hughes K."/>
            <person name="Justo A."/>
            <person name="Karasinski D."/>
            <person name="Kautmanova I."/>
            <person name="Kiss B."/>
            <person name="Kocsube S."/>
            <person name="Kotiranta H."/>
            <person name="LaButti K.M."/>
            <person name="Lechner B.E."/>
            <person name="Liimatainen K."/>
            <person name="Lipzen A."/>
            <person name="Lukacs Z."/>
            <person name="Mihaltcheva S."/>
            <person name="Morgado L.N."/>
            <person name="Niskanen T."/>
            <person name="Noordeloos M.E."/>
            <person name="Ohm R.A."/>
            <person name="Ortiz-Santana B."/>
            <person name="Ovrebo C."/>
            <person name="Racz N."/>
            <person name="Riley R."/>
            <person name="Savchenko A."/>
            <person name="Shiryaev A."/>
            <person name="Soop K."/>
            <person name="Spirin V."/>
            <person name="Szebenyi C."/>
            <person name="Tomsovsky M."/>
            <person name="Tulloss R.E."/>
            <person name="Uehling J."/>
            <person name="Grigoriev I.V."/>
            <person name="Vagvolgyi C."/>
            <person name="Papp T."/>
            <person name="Martin F.M."/>
            <person name="Miettinen O."/>
            <person name="Hibbett D.S."/>
            <person name="Nagy L.G."/>
        </authorList>
    </citation>
    <scope>NUCLEOTIDE SEQUENCE [LARGE SCALE GENOMIC DNA]</scope>
    <source>
        <strain evidence="1 2">FP101781</strain>
    </source>
</reference>
<proteinExistence type="predicted"/>
<dbReference type="Proteomes" id="UP000298030">
    <property type="component" value="Unassembled WGS sequence"/>
</dbReference>
<sequence length="300" mass="34081">MPVVVGTFTRSEKYYYETVIFEVEGTLYSVLKQWFTKWSQSVFCDMFSLPQGSKDTKACEGGTDNNPIRLTGCSKGEFESLLELMNPSEGPRIPKFSKEKWVGVLKLGRLWDMPKPASLAIETLGTFNLSAIEKVQLGRTYGVPTWLKDGYISLVRDFSHQTTFQELATLGFETCSQILWAREELRDSVSSVGLRDLESNKTWIEKNKLCCAYCWKHFSVFRNIKENTTVCSYCTQKFSVWPTVVDKAYGLLGVEGPVSQWLHEPEKSLIIDSEIVGSLVARTFREELEDAERRDALAPA</sequence>
<keyword evidence="2" id="KW-1185">Reference proteome</keyword>
<evidence type="ECO:0008006" key="3">
    <source>
        <dbReference type="Google" id="ProtNLM"/>
    </source>
</evidence>
<evidence type="ECO:0000313" key="1">
    <source>
        <dbReference type="EMBL" id="TEB26409.1"/>
    </source>
</evidence>
<dbReference type="AlphaFoldDB" id="A0A4Y7SYV6"/>
<accession>A0A4Y7SYV6</accession>
<gene>
    <name evidence="1" type="ORF">FA13DRAFT_1737340</name>
</gene>
<evidence type="ECO:0000313" key="2">
    <source>
        <dbReference type="Proteomes" id="UP000298030"/>
    </source>
</evidence>
<dbReference type="STRING" id="71717.A0A4Y7SYV6"/>